<dbReference type="SUPFAM" id="SSF46626">
    <property type="entry name" value="Cytochrome c"/>
    <property type="match status" value="2"/>
</dbReference>
<feature type="domain" description="Cytochrome c" evidence="8">
    <location>
        <begin position="22"/>
        <end position="106"/>
    </location>
</feature>
<feature type="chain" id="PRO_5009916378" evidence="7">
    <location>
        <begin position="26"/>
        <end position="190"/>
    </location>
</feature>
<dbReference type="Proteomes" id="UP000184171">
    <property type="component" value="Unassembled WGS sequence"/>
</dbReference>
<keyword evidence="1" id="KW-0813">Transport</keyword>
<evidence type="ECO:0000256" key="3">
    <source>
        <dbReference type="ARBA" id="ARBA00022723"/>
    </source>
</evidence>
<evidence type="ECO:0000259" key="8">
    <source>
        <dbReference type="PROSITE" id="PS51007"/>
    </source>
</evidence>
<organism evidence="9 10">
    <name type="scientific">Malonomonas rubra DSM 5091</name>
    <dbReference type="NCBI Taxonomy" id="1122189"/>
    <lineage>
        <taxon>Bacteria</taxon>
        <taxon>Pseudomonadati</taxon>
        <taxon>Thermodesulfobacteriota</taxon>
        <taxon>Desulfuromonadia</taxon>
        <taxon>Desulfuromonadales</taxon>
        <taxon>Geopsychrobacteraceae</taxon>
        <taxon>Malonomonas</taxon>
    </lineage>
</organism>
<dbReference type="PROSITE" id="PS51007">
    <property type="entry name" value="CYTC"/>
    <property type="match status" value="2"/>
</dbReference>
<evidence type="ECO:0000256" key="4">
    <source>
        <dbReference type="ARBA" id="ARBA00022982"/>
    </source>
</evidence>
<keyword evidence="3 6" id="KW-0479">Metal-binding</keyword>
<sequence length="190" mass="20350">MTLQQKFLCCSIVIFSLALAGVVFAAGNQPLPGERLSKTCASCHGTDGASPGKLIPIIGGQKKGYLQTVMKEYASGVRPGSVMANLAKGYDAKEQKQIAEFFFTKPWVNTPHAAASTAKATLVKSCQGCHGKNGEGKGNFPRIGGQHPEYLLEALLEYKNGERKAGTMMLVKGIDEATLKQMADYYSSLK</sequence>
<dbReference type="GO" id="GO:0020037">
    <property type="term" value="F:heme binding"/>
    <property type="evidence" value="ECO:0007669"/>
    <property type="project" value="InterPro"/>
</dbReference>
<dbReference type="RefSeq" id="WP_072905230.1">
    <property type="nucleotide sequence ID" value="NZ_FQZT01000001.1"/>
</dbReference>
<protein>
    <submittedName>
        <fullName evidence="9">Cytochrome subunit of sulfide dehydrogenase</fullName>
    </submittedName>
</protein>
<dbReference type="EMBL" id="FQZT01000001">
    <property type="protein sequence ID" value="SHI60372.1"/>
    <property type="molecule type" value="Genomic_DNA"/>
</dbReference>
<evidence type="ECO:0000313" key="10">
    <source>
        <dbReference type="Proteomes" id="UP000184171"/>
    </source>
</evidence>
<dbReference type="OrthoDB" id="5340148at2"/>
<keyword evidence="5 6" id="KW-0408">Iron</keyword>
<evidence type="ECO:0000256" key="6">
    <source>
        <dbReference type="PROSITE-ProRule" id="PRU00433"/>
    </source>
</evidence>
<feature type="domain" description="Cytochrome c" evidence="8">
    <location>
        <begin position="113"/>
        <end position="190"/>
    </location>
</feature>
<keyword evidence="10" id="KW-1185">Reference proteome</keyword>
<dbReference type="InterPro" id="IPR036909">
    <property type="entry name" value="Cyt_c-like_dom_sf"/>
</dbReference>
<dbReference type="InterPro" id="IPR050597">
    <property type="entry name" value="Cytochrome_c_Oxidase_Subunit"/>
</dbReference>
<keyword evidence="4" id="KW-0249">Electron transport</keyword>
<dbReference type="Gene3D" id="1.10.760.10">
    <property type="entry name" value="Cytochrome c-like domain"/>
    <property type="match status" value="2"/>
</dbReference>
<dbReference type="AlphaFoldDB" id="A0A1M6CH82"/>
<dbReference type="PANTHER" id="PTHR33751:SF9">
    <property type="entry name" value="CYTOCHROME C4"/>
    <property type="match status" value="1"/>
</dbReference>
<proteinExistence type="predicted"/>
<dbReference type="GO" id="GO:0046872">
    <property type="term" value="F:metal ion binding"/>
    <property type="evidence" value="ECO:0007669"/>
    <property type="project" value="UniProtKB-KW"/>
</dbReference>
<dbReference type="Pfam" id="PF00034">
    <property type="entry name" value="Cytochrom_C"/>
    <property type="match status" value="1"/>
</dbReference>
<evidence type="ECO:0000256" key="2">
    <source>
        <dbReference type="ARBA" id="ARBA00022617"/>
    </source>
</evidence>
<keyword evidence="7" id="KW-0732">Signal</keyword>
<dbReference type="GO" id="GO:0009055">
    <property type="term" value="F:electron transfer activity"/>
    <property type="evidence" value="ECO:0007669"/>
    <property type="project" value="InterPro"/>
</dbReference>
<feature type="signal peptide" evidence="7">
    <location>
        <begin position="1"/>
        <end position="25"/>
    </location>
</feature>
<reference evidence="9 10" key="1">
    <citation type="submission" date="2016-11" db="EMBL/GenBank/DDBJ databases">
        <authorList>
            <person name="Jaros S."/>
            <person name="Januszkiewicz K."/>
            <person name="Wedrychowicz H."/>
        </authorList>
    </citation>
    <scope>NUCLEOTIDE SEQUENCE [LARGE SCALE GENOMIC DNA]</scope>
    <source>
        <strain evidence="9 10">DSM 5091</strain>
    </source>
</reference>
<dbReference type="InterPro" id="IPR009056">
    <property type="entry name" value="Cyt_c-like_dom"/>
</dbReference>
<dbReference type="STRING" id="1122189.SAMN02745165_00528"/>
<name>A0A1M6CH82_MALRU</name>
<accession>A0A1M6CH82</accession>
<gene>
    <name evidence="9" type="ORF">SAMN02745165_00528</name>
</gene>
<keyword evidence="2 6" id="KW-0349">Heme</keyword>
<evidence type="ECO:0000256" key="7">
    <source>
        <dbReference type="SAM" id="SignalP"/>
    </source>
</evidence>
<evidence type="ECO:0000256" key="1">
    <source>
        <dbReference type="ARBA" id="ARBA00022448"/>
    </source>
</evidence>
<evidence type="ECO:0000256" key="5">
    <source>
        <dbReference type="ARBA" id="ARBA00023004"/>
    </source>
</evidence>
<evidence type="ECO:0000313" key="9">
    <source>
        <dbReference type="EMBL" id="SHI60372.1"/>
    </source>
</evidence>
<dbReference type="PANTHER" id="PTHR33751">
    <property type="entry name" value="CBB3-TYPE CYTOCHROME C OXIDASE SUBUNIT FIXP"/>
    <property type="match status" value="1"/>
</dbReference>